<gene>
    <name evidence="3" type="ORF">Din_020333</name>
</gene>
<feature type="domain" description="KIB1-4 beta-propeller" evidence="2">
    <location>
        <begin position="68"/>
        <end position="345"/>
    </location>
</feature>
<dbReference type="InterPro" id="IPR050942">
    <property type="entry name" value="F-box_BR-signaling"/>
</dbReference>
<dbReference type="Pfam" id="PF03478">
    <property type="entry name" value="Beta-prop_KIB1-4"/>
    <property type="match status" value="1"/>
</dbReference>
<dbReference type="EMBL" id="GHES01020333">
    <property type="protein sequence ID" value="MPA50892.1"/>
    <property type="molecule type" value="Transcribed_RNA"/>
</dbReference>
<dbReference type="Pfam" id="PF00646">
    <property type="entry name" value="F-box"/>
    <property type="match status" value="1"/>
</dbReference>
<proteinExistence type="predicted"/>
<protein>
    <recommendedName>
        <fullName evidence="4">F-box domain-containing protein</fullName>
    </recommendedName>
</protein>
<reference evidence="3" key="1">
    <citation type="submission" date="2019-08" db="EMBL/GenBank/DDBJ databases">
        <title>Reference gene set and small RNA set construction with multiple tissues from Davidia involucrata Baill.</title>
        <authorList>
            <person name="Yang H."/>
            <person name="Zhou C."/>
            <person name="Li G."/>
            <person name="Wang J."/>
            <person name="Gao P."/>
            <person name="Wang M."/>
            <person name="Wang R."/>
            <person name="Zhao Y."/>
        </authorList>
    </citation>
    <scope>NUCLEOTIDE SEQUENCE</scope>
    <source>
        <tissue evidence="3">Mixed with DoveR01_LX</tissue>
    </source>
</reference>
<accession>A0A5B7A288</accession>
<dbReference type="InterPro" id="IPR036047">
    <property type="entry name" value="F-box-like_dom_sf"/>
</dbReference>
<dbReference type="PANTHER" id="PTHR44259:SF113">
    <property type="entry name" value="OS06G0659700 PROTEIN"/>
    <property type="match status" value="1"/>
</dbReference>
<sequence length="375" mass="42910">MADCDWSRLPYDLIATIANRLTVIEDFLAFSGVCRSWRSVFWNRNWTPGPQFPWLMLSENRNETTRSFFSFFKNKRLVSSLPEARGRRCWGSACGWLITIGVDLEIHLLNPITQICIDLPPQSTFGNQPPDLVGNDVTHNWYQTSFINRAFVLKSSSQDAFMVMAIHGSDNSLAFARPGYDSWATVEISSPYVFRDVTLFEGQIFAICNAGTLVAVEIDGSGPHRAIHIASQPSDHWPWHKIYLVESLGDLLLLFRCATRSVRDFSMETISFEVYKFDFSTKEWMKLDDLGDRALFVGDNCSMSLSTSQVLNCKSNSIYFTDDNVEWWPKCEEEQHGRFDMGVYNMADRSIESLHFGDNFPLHYSCPIWVMPAIC</sequence>
<evidence type="ECO:0000259" key="1">
    <source>
        <dbReference type="Pfam" id="PF00646"/>
    </source>
</evidence>
<name>A0A5B7A288_DAVIN</name>
<dbReference type="Gene3D" id="1.20.1280.50">
    <property type="match status" value="1"/>
</dbReference>
<evidence type="ECO:0008006" key="4">
    <source>
        <dbReference type="Google" id="ProtNLM"/>
    </source>
</evidence>
<dbReference type="AlphaFoldDB" id="A0A5B7A288"/>
<dbReference type="PANTHER" id="PTHR44259">
    <property type="entry name" value="OS07G0183000 PROTEIN-RELATED"/>
    <property type="match status" value="1"/>
</dbReference>
<dbReference type="SUPFAM" id="SSF81383">
    <property type="entry name" value="F-box domain"/>
    <property type="match status" value="1"/>
</dbReference>
<evidence type="ECO:0000259" key="2">
    <source>
        <dbReference type="Pfam" id="PF03478"/>
    </source>
</evidence>
<dbReference type="InterPro" id="IPR005174">
    <property type="entry name" value="KIB1-4_b-propeller"/>
</dbReference>
<organism evidence="3">
    <name type="scientific">Davidia involucrata</name>
    <name type="common">Dove tree</name>
    <dbReference type="NCBI Taxonomy" id="16924"/>
    <lineage>
        <taxon>Eukaryota</taxon>
        <taxon>Viridiplantae</taxon>
        <taxon>Streptophyta</taxon>
        <taxon>Embryophyta</taxon>
        <taxon>Tracheophyta</taxon>
        <taxon>Spermatophyta</taxon>
        <taxon>Magnoliopsida</taxon>
        <taxon>eudicotyledons</taxon>
        <taxon>Gunneridae</taxon>
        <taxon>Pentapetalae</taxon>
        <taxon>asterids</taxon>
        <taxon>Cornales</taxon>
        <taxon>Nyssaceae</taxon>
        <taxon>Davidia</taxon>
    </lineage>
</organism>
<feature type="domain" description="F-box" evidence="1">
    <location>
        <begin position="6"/>
        <end position="41"/>
    </location>
</feature>
<dbReference type="InterPro" id="IPR001810">
    <property type="entry name" value="F-box_dom"/>
</dbReference>
<evidence type="ECO:0000313" key="3">
    <source>
        <dbReference type="EMBL" id="MPA50892.1"/>
    </source>
</evidence>